<evidence type="ECO:0000313" key="10">
    <source>
        <dbReference type="EMBL" id="SDB95800.1"/>
    </source>
</evidence>
<evidence type="ECO:0000313" key="11">
    <source>
        <dbReference type="Proteomes" id="UP000198908"/>
    </source>
</evidence>
<keyword evidence="2" id="KW-0662">Pyridine nucleotide biosynthesis</keyword>
<dbReference type="InterPro" id="IPR052347">
    <property type="entry name" value="Isochorismatase_Nicotinamidase"/>
</dbReference>
<dbReference type="InterPro" id="IPR000868">
    <property type="entry name" value="Isochorismatase-like_dom"/>
</dbReference>
<accession>A0A1G6HNI6</accession>
<organism evidence="10 11">
    <name type="scientific">Paraburkholderia lycopersici</name>
    <dbReference type="NCBI Taxonomy" id="416944"/>
    <lineage>
        <taxon>Bacteria</taxon>
        <taxon>Pseudomonadati</taxon>
        <taxon>Pseudomonadota</taxon>
        <taxon>Betaproteobacteria</taxon>
        <taxon>Burkholderiales</taxon>
        <taxon>Burkholderiaceae</taxon>
        <taxon>Paraburkholderia</taxon>
    </lineage>
</organism>
<dbReference type="Gene3D" id="3.40.50.850">
    <property type="entry name" value="Isochorismatase-like"/>
    <property type="match status" value="1"/>
</dbReference>
<dbReference type="SUPFAM" id="SSF52499">
    <property type="entry name" value="Isochorismatase-like hydrolases"/>
    <property type="match status" value="1"/>
</dbReference>
<dbReference type="EMBL" id="FMYQ01000003">
    <property type="protein sequence ID" value="SDB95800.1"/>
    <property type="molecule type" value="Genomic_DNA"/>
</dbReference>
<comment type="similarity">
    <text evidence="1">Belongs to the isochorismatase family.</text>
</comment>
<dbReference type="PANTHER" id="PTHR11080:SF2">
    <property type="entry name" value="LD05707P"/>
    <property type="match status" value="1"/>
</dbReference>
<evidence type="ECO:0000256" key="3">
    <source>
        <dbReference type="ARBA" id="ARBA00022723"/>
    </source>
</evidence>
<dbReference type="PANTHER" id="PTHR11080">
    <property type="entry name" value="PYRAZINAMIDASE/NICOTINAMIDASE"/>
    <property type="match status" value="1"/>
</dbReference>
<dbReference type="GO" id="GO:0019363">
    <property type="term" value="P:pyridine nucleotide biosynthetic process"/>
    <property type="evidence" value="ECO:0007669"/>
    <property type="project" value="UniProtKB-KW"/>
</dbReference>
<name>A0A1G6HNI6_9BURK</name>
<keyword evidence="11" id="KW-1185">Reference proteome</keyword>
<dbReference type="STRING" id="416944.SAMN05421548_10341"/>
<evidence type="ECO:0000256" key="7">
    <source>
        <dbReference type="ARBA" id="ARBA00043224"/>
    </source>
</evidence>
<dbReference type="GO" id="GO:0008936">
    <property type="term" value="F:nicotinamidase activity"/>
    <property type="evidence" value="ECO:0007669"/>
    <property type="project" value="UniProtKB-EC"/>
</dbReference>
<dbReference type="OrthoDB" id="9791276at2"/>
<gene>
    <name evidence="10" type="ORF">SAMN05421548_10341</name>
</gene>
<dbReference type="RefSeq" id="WP_091995239.1">
    <property type="nucleotide sequence ID" value="NZ_FMYQ01000003.1"/>
</dbReference>
<evidence type="ECO:0000256" key="8">
    <source>
        <dbReference type="ARBA" id="ARBA00072277"/>
    </source>
</evidence>
<proteinExistence type="inferred from homology"/>
<dbReference type="EC" id="3.5.1.19" evidence="6"/>
<evidence type="ECO:0000256" key="4">
    <source>
        <dbReference type="ARBA" id="ARBA00022801"/>
    </source>
</evidence>
<dbReference type="GO" id="GO:0046872">
    <property type="term" value="F:metal ion binding"/>
    <property type="evidence" value="ECO:0007669"/>
    <property type="project" value="UniProtKB-KW"/>
</dbReference>
<dbReference type="AlphaFoldDB" id="A0A1G6HNI6"/>
<keyword evidence="3" id="KW-0479">Metal-binding</keyword>
<feature type="domain" description="Isochorismatase-like" evidence="9">
    <location>
        <begin position="7"/>
        <end position="198"/>
    </location>
</feature>
<evidence type="ECO:0000259" key="9">
    <source>
        <dbReference type="Pfam" id="PF00857"/>
    </source>
</evidence>
<dbReference type="CDD" id="cd01011">
    <property type="entry name" value="nicotinamidase"/>
    <property type="match status" value="1"/>
</dbReference>
<evidence type="ECO:0000256" key="5">
    <source>
        <dbReference type="ARBA" id="ARBA00037900"/>
    </source>
</evidence>
<evidence type="ECO:0000256" key="2">
    <source>
        <dbReference type="ARBA" id="ARBA00022642"/>
    </source>
</evidence>
<comment type="pathway">
    <text evidence="5">Cofactor biosynthesis; nicotinate biosynthesis; nicotinate from nicotinamide: step 1/1.</text>
</comment>
<dbReference type="NCBIfam" id="NF008623">
    <property type="entry name" value="PRK11609.1"/>
    <property type="match status" value="1"/>
</dbReference>
<dbReference type="FunFam" id="3.40.50.850:FF:000006">
    <property type="entry name" value="Bifunctional pyrazinamidase/nicotinamidase"/>
    <property type="match status" value="1"/>
</dbReference>
<dbReference type="Pfam" id="PF00857">
    <property type="entry name" value="Isochorismatase"/>
    <property type="match status" value="1"/>
</dbReference>
<protein>
    <recommendedName>
        <fullName evidence="8">Nicotinamidase</fullName>
        <ecNumber evidence="6">3.5.1.19</ecNumber>
    </recommendedName>
    <alternativeName>
        <fullName evidence="7">Nicotinamide deamidase</fullName>
    </alternativeName>
</protein>
<reference evidence="11" key="1">
    <citation type="submission" date="2016-09" db="EMBL/GenBank/DDBJ databases">
        <authorList>
            <person name="Varghese N."/>
            <person name="Submissions S."/>
        </authorList>
    </citation>
    <scope>NUCLEOTIDE SEQUENCE [LARGE SCALE GENOMIC DNA]</scope>
    <source>
        <strain evidence="11">TNe-862</strain>
    </source>
</reference>
<dbReference type="InterPro" id="IPR036380">
    <property type="entry name" value="Isochorismatase-like_sf"/>
</dbReference>
<keyword evidence="4" id="KW-0378">Hydrolase</keyword>
<dbReference type="Proteomes" id="UP000198908">
    <property type="component" value="Unassembled WGS sequence"/>
</dbReference>
<evidence type="ECO:0000256" key="6">
    <source>
        <dbReference type="ARBA" id="ARBA00039017"/>
    </source>
</evidence>
<evidence type="ECO:0000256" key="1">
    <source>
        <dbReference type="ARBA" id="ARBA00006336"/>
    </source>
</evidence>
<sequence length="211" mass="22588">MRSADDVLLLIDLQYDFMPGGALAVAHGDEVVPVANRLARGFSDVVLTQDWHPARHVSFAANHAGRAPFETIALPYGEQVLWPVHCVQATQGAALHRDLDVPHARAVIRKGHRADVDSYSAFLEADRKTPTGLAGYLRDVGVKRVYCCGLATDYCVAWSALDARAAGFETVLIEDASRAIDLNGSLAAAWEQLLAAGVKRAQSAEVLSGAA</sequence>